<evidence type="ECO:0000259" key="3">
    <source>
        <dbReference type="Pfam" id="PF13808"/>
    </source>
</evidence>
<evidence type="ECO:0000313" key="8">
    <source>
        <dbReference type="Proteomes" id="UP001144372"/>
    </source>
</evidence>
<dbReference type="Proteomes" id="UP001144372">
    <property type="component" value="Unassembled WGS sequence"/>
</dbReference>
<protein>
    <submittedName>
        <fullName evidence="7">ISAs1 family transposase</fullName>
    </submittedName>
</protein>
<evidence type="ECO:0000313" key="4">
    <source>
        <dbReference type="EMBL" id="GLI35193.1"/>
    </source>
</evidence>
<accession>A0A9W6FVN4</accession>
<keyword evidence="8" id="KW-1185">Reference proteome</keyword>
<dbReference type="Pfam" id="PF13808">
    <property type="entry name" value="DDE_Tnp_1_assoc"/>
    <property type="match status" value="1"/>
</dbReference>
<dbReference type="EMBL" id="BSDR01000001">
    <property type="protein sequence ID" value="GLI35667.1"/>
    <property type="molecule type" value="Genomic_DNA"/>
</dbReference>
<dbReference type="GO" id="GO:0003677">
    <property type="term" value="F:DNA binding"/>
    <property type="evidence" value="ECO:0007669"/>
    <property type="project" value="InterPro"/>
</dbReference>
<dbReference type="GO" id="GO:0006313">
    <property type="term" value="P:DNA transposition"/>
    <property type="evidence" value="ECO:0007669"/>
    <property type="project" value="InterPro"/>
</dbReference>
<reference evidence="7" key="1">
    <citation type="submission" date="2022-12" db="EMBL/GenBank/DDBJ databases">
        <title>Reference genome sequencing for broad-spectrum identification of bacterial and archaeal isolates by mass spectrometry.</title>
        <authorList>
            <person name="Sekiguchi Y."/>
            <person name="Tourlousse D.M."/>
        </authorList>
    </citation>
    <scope>NUCLEOTIDE SEQUENCE</scope>
    <source>
        <strain evidence="7">ASRB1</strain>
    </source>
</reference>
<name>A0A9W6FVN4_9BACT</name>
<dbReference type="EMBL" id="BSDR01000001">
    <property type="protein sequence ID" value="GLI35230.1"/>
    <property type="molecule type" value="Genomic_DNA"/>
</dbReference>
<keyword evidence="1" id="KW-0472">Membrane</keyword>
<feature type="transmembrane region" description="Helical" evidence="1">
    <location>
        <begin position="21"/>
        <end position="42"/>
    </location>
</feature>
<dbReference type="InterPro" id="IPR051698">
    <property type="entry name" value="Transposase_11-like"/>
</dbReference>
<dbReference type="EMBL" id="BSDR01000001">
    <property type="protein sequence ID" value="GLI35672.1"/>
    <property type="molecule type" value="Genomic_DNA"/>
</dbReference>
<evidence type="ECO:0000313" key="6">
    <source>
        <dbReference type="EMBL" id="GLI35667.1"/>
    </source>
</evidence>
<comment type="caution">
    <text evidence="7">The sequence shown here is derived from an EMBL/GenBank/DDBJ whole genome shotgun (WGS) entry which is preliminary data.</text>
</comment>
<evidence type="ECO:0000256" key="1">
    <source>
        <dbReference type="SAM" id="Phobius"/>
    </source>
</evidence>
<dbReference type="PANTHER" id="PTHR30298">
    <property type="entry name" value="H REPEAT-ASSOCIATED PREDICTED TRANSPOSASE"/>
    <property type="match status" value="1"/>
</dbReference>
<dbReference type="Pfam" id="PF01609">
    <property type="entry name" value="DDE_Tnp_1"/>
    <property type="match status" value="1"/>
</dbReference>
<evidence type="ECO:0000313" key="5">
    <source>
        <dbReference type="EMBL" id="GLI35230.1"/>
    </source>
</evidence>
<dbReference type="InterPro" id="IPR032806">
    <property type="entry name" value="YbfD_N"/>
</dbReference>
<dbReference type="PANTHER" id="PTHR30298:SF0">
    <property type="entry name" value="PROTEIN YBFL-RELATED"/>
    <property type="match status" value="1"/>
</dbReference>
<evidence type="ECO:0000259" key="2">
    <source>
        <dbReference type="Pfam" id="PF01609"/>
    </source>
</evidence>
<dbReference type="AlphaFoldDB" id="A0A9W6FVN4"/>
<evidence type="ECO:0000313" key="7">
    <source>
        <dbReference type="EMBL" id="GLI35672.1"/>
    </source>
</evidence>
<dbReference type="InterPro" id="IPR002559">
    <property type="entry name" value="Transposase_11"/>
</dbReference>
<feature type="domain" description="H repeat-associated protein N-terminal" evidence="3">
    <location>
        <begin position="1"/>
        <end position="89"/>
    </location>
</feature>
<dbReference type="NCBIfam" id="NF033564">
    <property type="entry name" value="transpos_ISAs1"/>
    <property type="match status" value="1"/>
</dbReference>
<keyword evidence="1" id="KW-1133">Transmembrane helix</keyword>
<proteinExistence type="predicted"/>
<keyword evidence="1" id="KW-0812">Transmembrane</keyword>
<organism evidence="7 8">
    <name type="scientific">Desulforhabdus amnigena</name>
    <dbReference type="NCBI Taxonomy" id="40218"/>
    <lineage>
        <taxon>Bacteria</taxon>
        <taxon>Pseudomonadati</taxon>
        <taxon>Thermodesulfobacteriota</taxon>
        <taxon>Syntrophobacteria</taxon>
        <taxon>Syntrophobacterales</taxon>
        <taxon>Syntrophobacteraceae</taxon>
        <taxon>Desulforhabdus</taxon>
    </lineage>
</organism>
<dbReference type="EMBL" id="BSDR01000001">
    <property type="protein sequence ID" value="GLI35193.1"/>
    <property type="molecule type" value="Genomic_DNA"/>
</dbReference>
<sequence>MEHFSELEDPRKHTKKIRHKLIDILVIAICGTICGADDWMGISDFGKAKFKWLRTFLDLPNGIPSHDTFGRVFSLIRPEKFQECFVSWIQSVVQICEGEIVPIDGKTLRRSHDSKSNTAAIHMVSAWANRNRLVLGQVKTEKKSNEITAIPELLKVLDVHGCIVTIDAMGCQKKIAGQIVEQGGDYVLGLKGNQGTLLDAVEKTFSEAKQEDLDGPDFDFLQTEESGHGRHEVRSYFTTSLLNQLPNPEEWKGLQTIGAVLSEVTRNEKTTIECRYYIASIENNAKLFANAVRSHWGIENSCHWVLDVAFREDESRVRKDHAPENLALLRHIALNLLREEKTAKVGVKNKRLKAGWDNRYLAKVLLGK</sequence>
<dbReference type="GO" id="GO:0004803">
    <property type="term" value="F:transposase activity"/>
    <property type="evidence" value="ECO:0007669"/>
    <property type="project" value="InterPro"/>
</dbReference>
<dbReference type="InterPro" id="IPR047647">
    <property type="entry name" value="ISAs1_transpos"/>
</dbReference>
<feature type="domain" description="Transposase IS4-like" evidence="2">
    <location>
        <begin position="99"/>
        <end position="336"/>
    </location>
</feature>
<gene>
    <name evidence="4" type="ORF">DAMNIGENAA_26260</name>
    <name evidence="5" type="ORF">DAMNIGENAA_26630</name>
    <name evidence="6" type="ORF">DAMNIGENAA_31000</name>
    <name evidence="7" type="ORF">DAMNIGENAA_31050</name>
</gene>